<keyword evidence="3" id="KW-1185">Reference proteome</keyword>
<feature type="region of interest" description="Disordered" evidence="1">
    <location>
        <begin position="1"/>
        <end position="25"/>
    </location>
</feature>
<organism evidence="2 3">
    <name type="scientific">Schizosaccharomyces cryophilus (strain OY26 / ATCC MYA-4695 / CBS 11777 / NBRC 106824 / NRRL Y48691)</name>
    <name type="common">Fission yeast</name>
    <dbReference type="NCBI Taxonomy" id="653667"/>
    <lineage>
        <taxon>Eukaryota</taxon>
        <taxon>Fungi</taxon>
        <taxon>Dikarya</taxon>
        <taxon>Ascomycota</taxon>
        <taxon>Taphrinomycotina</taxon>
        <taxon>Schizosaccharomycetes</taxon>
        <taxon>Schizosaccharomycetales</taxon>
        <taxon>Schizosaccharomycetaceae</taxon>
        <taxon>Schizosaccharomyces</taxon>
    </lineage>
</organism>
<dbReference type="AlphaFoldDB" id="S9VSI2"/>
<sequence length="82" mass="9406">MVDRGLDVNINNPSPSHPNGNTGLHCKTVNRCQNSREKPHRKIRLLWQVLAAFHSSLKKKEQNKPSIALYKNQRSAVKTIEY</sequence>
<gene>
    <name evidence="2" type="ORF">SPOG_02213</name>
</gene>
<proteinExistence type="predicted"/>
<dbReference type="GeneID" id="25036537"/>
<dbReference type="RefSeq" id="XP_013026034.1">
    <property type="nucleotide sequence ID" value="XM_013170580.1"/>
</dbReference>
<protein>
    <submittedName>
        <fullName evidence="2">Uncharacterized protein</fullName>
    </submittedName>
</protein>
<feature type="compositionally biased region" description="Polar residues" evidence="1">
    <location>
        <begin position="9"/>
        <end position="22"/>
    </location>
</feature>
<accession>S9VSI2</accession>
<name>S9VSI2_SCHCR</name>
<dbReference type="Proteomes" id="UP000015464">
    <property type="component" value="Unassembled WGS sequence"/>
</dbReference>
<evidence type="ECO:0000313" key="3">
    <source>
        <dbReference type="Proteomes" id="UP000015464"/>
    </source>
</evidence>
<evidence type="ECO:0000313" key="2">
    <source>
        <dbReference type="EMBL" id="EPY49149.1"/>
    </source>
</evidence>
<dbReference type="HOGENOM" id="CLU_2559612_0_0_1"/>
<evidence type="ECO:0000256" key="1">
    <source>
        <dbReference type="SAM" id="MobiDB-lite"/>
    </source>
</evidence>
<reference evidence="2 3" key="1">
    <citation type="journal article" date="2011" name="Science">
        <title>Comparative functional genomics of the fission yeasts.</title>
        <authorList>
            <person name="Rhind N."/>
            <person name="Chen Z."/>
            <person name="Yassour M."/>
            <person name="Thompson D.A."/>
            <person name="Haas B.J."/>
            <person name="Habib N."/>
            <person name="Wapinski I."/>
            <person name="Roy S."/>
            <person name="Lin M.F."/>
            <person name="Heiman D.I."/>
            <person name="Young S.K."/>
            <person name="Furuya K."/>
            <person name="Guo Y."/>
            <person name="Pidoux A."/>
            <person name="Chen H.M."/>
            <person name="Robbertse B."/>
            <person name="Goldberg J.M."/>
            <person name="Aoki K."/>
            <person name="Bayne E.H."/>
            <person name="Berlin A.M."/>
            <person name="Desjardins C.A."/>
            <person name="Dobbs E."/>
            <person name="Dukaj L."/>
            <person name="Fan L."/>
            <person name="FitzGerald M.G."/>
            <person name="French C."/>
            <person name="Gujja S."/>
            <person name="Hansen K."/>
            <person name="Keifenheim D."/>
            <person name="Levin J.Z."/>
            <person name="Mosher R.A."/>
            <person name="Mueller C.A."/>
            <person name="Pfiffner J."/>
            <person name="Priest M."/>
            <person name="Russ C."/>
            <person name="Smialowska A."/>
            <person name="Swoboda P."/>
            <person name="Sykes S.M."/>
            <person name="Vaughn M."/>
            <person name="Vengrova S."/>
            <person name="Yoder R."/>
            <person name="Zeng Q."/>
            <person name="Allshire R."/>
            <person name="Baulcombe D."/>
            <person name="Birren B.W."/>
            <person name="Brown W."/>
            <person name="Ekwall K."/>
            <person name="Kellis M."/>
            <person name="Leatherwood J."/>
            <person name="Levin H."/>
            <person name="Margalit H."/>
            <person name="Martienssen R."/>
            <person name="Nieduszynski C.A."/>
            <person name="Spatafora J.W."/>
            <person name="Friedman N."/>
            <person name="Dalgaard J.Z."/>
            <person name="Baumann P."/>
            <person name="Niki H."/>
            <person name="Regev A."/>
            <person name="Nusbaum C."/>
        </authorList>
    </citation>
    <scope>NUCLEOTIDE SEQUENCE [LARGE SCALE GENOMIC DNA]</scope>
    <source>
        <strain evidence="3">OY26 / ATCC MYA-4695 / CBS 11777 / NBRC 106824 / NRRL Y48691</strain>
    </source>
</reference>
<dbReference type="EMBL" id="KE547010">
    <property type="protein sequence ID" value="EPY49149.1"/>
    <property type="molecule type" value="Genomic_DNA"/>
</dbReference>